<evidence type="ECO:0000313" key="1">
    <source>
        <dbReference type="EMBL" id="CEK56137.1"/>
    </source>
</evidence>
<protein>
    <submittedName>
        <fullName evidence="1">Uncharacterized protein</fullName>
    </submittedName>
</protein>
<gene>
    <name evidence="1" type="primary">ORF26893</name>
</gene>
<accession>A0A0B6YIW3</accession>
<organism evidence="1">
    <name type="scientific">Arion vulgaris</name>
    <dbReference type="NCBI Taxonomy" id="1028688"/>
    <lineage>
        <taxon>Eukaryota</taxon>
        <taxon>Metazoa</taxon>
        <taxon>Spiralia</taxon>
        <taxon>Lophotrochozoa</taxon>
        <taxon>Mollusca</taxon>
        <taxon>Gastropoda</taxon>
        <taxon>Heterobranchia</taxon>
        <taxon>Euthyneura</taxon>
        <taxon>Panpulmonata</taxon>
        <taxon>Eupulmonata</taxon>
        <taxon>Stylommatophora</taxon>
        <taxon>Helicina</taxon>
        <taxon>Arionoidea</taxon>
        <taxon>Arionidae</taxon>
        <taxon>Arion</taxon>
    </lineage>
</organism>
<sequence length="70" mass="8184">MFCRLKTDIILAVRAGKQWRVHFHGCSLKPKQNCQNTERNPNLSPPDELLTAKESNTRQLTFNLWMEQSI</sequence>
<dbReference type="AlphaFoldDB" id="A0A0B6YIW3"/>
<reference evidence="1" key="1">
    <citation type="submission" date="2014-12" db="EMBL/GenBank/DDBJ databases">
        <title>Insight into the proteome of Arion vulgaris.</title>
        <authorList>
            <person name="Aradska J."/>
            <person name="Bulat T."/>
            <person name="Smidak R."/>
            <person name="Sarate P."/>
            <person name="Gangsoo J."/>
            <person name="Sialana F."/>
            <person name="Bilban M."/>
            <person name="Lubec G."/>
        </authorList>
    </citation>
    <scope>NUCLEOTIDE SEQUENCE</scope>
    <source>
        <tissue evidence="1">Skin</tissue>
    </source>
</reference>
<feature type="non-terminal residue" evidence="1">
    <location>
        <position position="70"/>
    </location>
</feature>
<name>A0A0B6YIW3_9EUPU</name>
<dbReference type="EMBL" id="HACG01009272">
    <property type="protein sequence ID" value="CEK56137.1"/>
    <property type="molecule type" value="Transcribed_RNA"/>
</dbReference>
<proteinExistence type="predicted"/>